<dbReference type="InterPro" id="IPR006015">
    <property type="entry name" value="Universal_stress_UspA"/>
</dbReference>
<dbReference type="AlphaFoldDB" id="A0AA41UQS5"/>
<dbReference type="InterPro" id="IPR014729">
    <property type="entry name" value="Rossmann-like_a/b/a_fold"/>
</dbReference>
<keyword evidence="4" id="KW-1185">Reference proteome</keyword>
<comment type="caution">
    <text evidence="3">The sequence shown here is derived from an EMBL/GenBank/DDBJ whole genome shotgun (WGS) entry which is preliminary data.</text>
</comment>
<feature type="domain" description="UspA" evidence="2">
    <location>
        <begin position="3"/>
        <end position="146"/>
    </location>
</feature>
<comment type="similarity">
    <text evidence="1">Belongs to the universal stress protein A family.</text>
</comment>
<evidence type="ECO:0000313" key="4">
    <source>
        <dbReference type="Proteomes" id="UP001165427"/>
    </source>
</evidence>
<dbReference type="EMBL" id="JALJRB010000016">
    <property type="protein sequence ID" value="MCJ8501658.1"/>
    <property type="molecule type" value="Genomic_DNA"/>
</dbReference>
<dbReference type="Proteomes" id="UP001165427">
    <property type="component" value="Unassembled WGS sequence"/>
</dbReference>
<sequence>MEIKTILWPTDLSANSLEAGTHVVSLARKYNAEVVLMYVAVDLCAFFPAYGSYPSVEHLNNFRDWEIEKARKKLERICREELKACPFLKLRLVMGEPVDQILKMADTVQAELLVLSSRGQGGDGADLGRIAREVLRRSPVPVHVVKHRERTAAEAPA</sequence>
<dbReference type="PANTHER" id="PTHR46268">
    <property type="entry name" value="STRESS RESPONSE PROTEIN NHAX"/>
    <property type="match status" value="1"/>
</dbReference>
<dbReference type="InterPro" id="IPR006016">
    <property type="entry name" value="UspA"/>
</dbReference>
<proteinExistence type="inferred from homology"/>
<dbReference type="Pfam" id="PF00582">
    <property type="entry name" value="Usp"/>
    <property type="match status" value="1"/>
</dbReference>
<name>A0AA41UQS5_9BACT</name>
<evidence type="ECO:0000256" key="1">
    <source>
        <dbReference type="ARBA" id="ARBA00008791"/>
    </source>
</evidence>
<dbReference type="CDD" id="cd00293">
    <property type="entry name" value="USP-like"/>
    <property type="match status" value="1"/>
</dbReference>
<organism evidence="3 4">
    <name type="scientific">Desulfatitalea alkaliphila</name>
    <dbReference type="NCBI Taxonomy" id="2929485"/>
    <lineage>
        <taxon>Bacteria</taxon>
        <taxon>Pseudomonadati</taxon>
        <taxon>Thermodesulfobacteriota</taxon>
        <taxon>Desulfobacteria</taxon>
        <taxon>Desulfobacterales</taxon>
        <taxon>Desulfosarcinaceae</taxon>
        <taxon>Desulfatitalea</taxon>
    </lineage>
</organism>
<dbReference type="RefSeq" id="WP_246910139.1">
    <property type="nucleotide sequence ID" value="NZ_JALJRB010000016.1"/>
</dbReference>
<protein>
    <submittedName>
        <fullName evidence="3">Universal stress protein</fullName>
    </submittedName>
</protein>
<evidence type="ECO:0000313" key="3">
    <source>
        <dbReference type="EMBL" id="MCJ8501658.1"/>
    </source>
</evidence>
<accession>A0AA41UQS5</accession>
<dbReference type="PANTHER" id="PTHR46268:SF6">
    <property type="entry name" value="UNIVERSAL STRESS PROTEIN UP12"/>
    <property type="match status" value="1"/>
</dbReference>
<evidence type="ECO:0000259" key="2">
    <source>
        <dbReference type="Pfam" id="PF00582"/>
    </source>
</evidence>
<dbReference type="PRINTS" id="PR01438">
    <property type="entry name" value="UNVRSLSTRESS"/>
</dbReference>
<dbReference type="SUPFAM" id="SSF52402">
    <property type="entry name" value="Adenine nucleotide alpha hydrolases-like"/>
    <property type="match status" value="1"/>
</dbReference>
<reference evidence="3" key="1">
    <citation type="submission" date="2022-04" db="EMBL/GenBank/DDBJ databases">
        <title>Desulfatitalea alkaliphila sp. nov., a novel anaerobic sulfate-reducing bacterium isolated from terrestrial mud volcano, Taman Peninsula, Russia.</title>
        <authorList>
            <person name="Khomyakova M.A."/>
            <person name="Merkel A.Y."/>
            <person name="Slobodkin A.I."/>
        </authorList>
    </citation>
    <scope>NUCLEOTIDE SEQUENCE</scope>
    <source>
        <strain evidence="3">M08but</strain>
    </source>
</reference>
<dbReference type="Gene3D" id="3.40.50.620">
    <property type="entry name" value="HUPs"/>
    <property type="match status" value="1"/>
</dbReference>
<gene>
    <name evidence="3" type="ORF">MRX98_13830</name>
</gene>